<dbReference type="SUPFAM" id="SSF47203">
    <property type="entry name" value="Acyl-CoA dehydrogenase C-terminal domain-like"/>
    <property type="match status" value="1"/>
</dbReference>
<evidence type="ECO:0000313" key="7">
    <source>
        <dbReference type="Proteomes" id="UP000005867"/>
    </source>
</evidence>
<dbReference type="PANTHER" id="PTHR36117:SF3">
    <property type="entry name" value="4-HYDROXYPHENYLACETATE 3-MONOOXYGENASE-RELATED"/>
    <property type="match status" value="1"/>
</dbReference>
<reference evidence="6 7" key="1">
    <citation type="journal article" date="2012" name="J. Bacteriol.">
        <title>Complete genome sequence of strain 1860, a crenarchaeon of the genus pyrobaculum able to grow with various electron acceptors.</title>
        <authorList>
            <person name="Mardanov A.V."/>
            <person name="Gumerov V.M."/>
            <person name="Slobodkina G.B."/>
            <person name="Beletsky A.V."/>
            <person name="Bonch-Osmolovskaya E.A."/>
            <person name="Ravin N.V."/>
            <person name="Skryabin K.G."/>
        </authorList>
    </citation>
    <scope>NUCLEOTIDE SEQUENCE [LARGE SCALE GENOMIC DNA]</scope>
    <source>
        <strain evidence="6 7">1860</strain>
    </source>
</reference>
<dbReference type="SUPFAM" id="SSF56645">
    <property type="entry name" value="Acyl-CoA dehydrogenase NM domain-like"/>
    <property type="match status" value="1"/>
</dbReference>
<evidence type="ECO:0000256" key="2">
    <source>
        <dbReference type="ARBA" id="ARBA00022827"/>
    </source>
</evidence>
<dbReference type="STRING" id="1104324.P186_0718"/>
<proteinExistence type="predicted"/>
<dbReference type="EMBL" id="CP003098">
    <property type="protein sequence ID" value="AET32168.1"/>
    <property type="molecule type" value="Genomic_DNA"/>
</dbReference>
<dbReference type="BioCyc" id="PSP1104324:GJSN-706-MONOMER"/>
<dbReference type="RefSeq" id="WP_014287996.1">
    <property type="nucleotide sequence ID" value="NC_016645.1"/>
</dbReference>
<dbReference type="OrthoDB" id="32865at2157"/>
<dbReference type="GO" id="GO:0016627">
    <property type="term" value="F:oxidoreductase activity, acting on the CH-CH group of donors"/>
    <property type="evidence" value="ECO:0007669"/>
    <property type="project" value="InterPro"/>
</dbReference>
<dbReference type="InterPro" id="IPR024674">
    <property type="entry name" value="HpaB/PvcC/4-BUDH_N"/>
</dbReference>
<dbReference type="eggNOG" id="arCOG02143">
    <property type="taxonomic scope" value="Archaea"/>
</dbReference>
<keyword evidence="6" id="KW-0413">Isomerase</keyword>
<dbReference type="Pfam" id="PF03241">
    <property type="entry name" value="HpaB"/>
    <property type="match status" value="1"/>
</dbReference>
<dbReference type="KEGG" id="pyr:P186_0718"/>
<dbReference type="Pfam" id="PF11794">
    <property type="entry name" value="HpaB_N"/>
    <property type="match status" value="1"/>
</dbReference>
<dbReference type="Gene3D" id="1.20.140.10">
    <property type="entry name" value="Butyryl-CoA Dehydrogenase, subunit A, domain 3"/>
    <property type="match status" value="1"/>
</dbReference>
<evidence type="ECO:0000313" key="6">
    <source>
        <dbReference type="EMBL" id="AET32168.1"/>
    </source>
</evidence>
<dbReference type="PANTHER" id="PTHR36117">
    <property type="entry name" value="4-HYDROXYPHENYLACETATE 3-MONOOXYGENASE-RELATED"/>
    <property type="match status" value="1"/>
</dbReference>
<dbReference type="InterPro" id="IPR036250">
    <property type="entry name" value="AcylCo_DH-like_C"/>
</dbReference>
<keyword evidence="3" id="KW-0560">Oxidoreductase</keyword>
<keyword evidence="1" id="KW-0285">Flavoprotein</keyword>
<dbReference type="InterPro" id="IPR009100">
    <property type="entry name" value="AcylCoA_DH/oxidase_NM_dom_sf"/>
</dbReference>
<accession>G7VI76</accession>
<dbReference type="GO" id="GO:0016853">
    <property type="term" value="F:isomerase activity"/>
    <property type="evidence" value="ECO:0007669"/>
    <property type="project" value="UniProtKB-KW"/>
</dbReference>
<dbReference type="Proteomes" id="UP000005867">
    <property type="component" value="Chromosome"/>
</dbReference>
<dbReference type="AlphaFoldDB" id="G7VI76"/>
<evidence type="ECO:0000256" key="1">
    <source>
        <dbReference type="ARBA" id="ARBA00022630"/>
    </source>
</evidence>
<feature type="domain" description="HpaB/PvcC/4-BUDH N-terminal" evidence="5">
    <location>
        <begin position="5"/>
        <end position="275"/>
    </location>
</feature>
<evidence type="ECO:0000256" key="3">
    <source>
        <dbReference type="ARBA" id="ARBA00023002"/>
    </source>
</evidence>
<keyword evidence="7" id="KW-1185">Reference proteome</keyword>
<protein>
    <submittedName>
        <fullName evidence="6">Vinylacetyl-CoA delta-isomerase</fullName>
    </submittedName>
</protein>
<dbReference type="HOGENOM" id="CLU_023920_1_0_2"/>
<dbReference type="GeneID" id="11594982"/>
<dbReference type="Gene3D" id="2.40.110.10">
    <property type="entry name" value="Butyryl-CoA Dehydrogenase, subunit A, domain 2"/>
    <property type="match status" value="1"/>
</dbReference>
<gene>
    <name evidence="6" type="ORF">P186_0718</name>
</gene>
<dbReference type="InterPro" id="IPR024719">
    <property type="entry name" value="HpaB/PvcC/4-BUDH_C"/>
</dbReference>
<dbReference type="InterPro" id="IPR046373">
    <property type="entry name" value="Acyl-CoA_Oxase/DH_mid-dom_sf"/>
</dbReference>
<organism evidence="6 7">
    <name type="scientific">Pyrobaculum ferrireducens</name>
    <dbReference type="NCBI Taxonomy" id="1104324"/>
    <lineage>
        <taxon>Archaea</taxon>
        <taxon>Thermoproteota</taxon>
        <taxon>Thermoprotei</taxon>
        <taxon>Thermoproteales</taxon>
        <taxon>Thermoproteaceae</taxon>
        <taxon>Pyrobaculum</taxon>
    </lineage>
</organism>
<sequence length="501" mass="55872">MGLRTGQQYVEGIKNRKHAKIYVMGKKVTDVTTNLFLKPSVESFKATFDAAFQEDTRDLARAYSPYIGEEVNRFVHIHQSPADLVAKVKLLRKLSHKTGTCFQRCVGWDALNTLYIVTHKIAAREGRAEYKERFMKYLEYVQRNDLALAGAMTDVKGVRTLRPSEQPNPDAYVRVVEQRDDGIVVRGAKANITGIAVVDEVIVLPTRAMTESDASYAVAFAVPLDTPGVTVVVGRQINDARRLEGGDLDGVPYMAHHEGLVIFEDVFVPWDRVFLYKDWRWTGPLVEIFASYHRQGYGGCKSGLGDVIIGATQGLARAIGIADKPAVAEKLAEMVFLNESMYSAGLAASWEGVKLLDDGGWWVNPMYANVTKHMVARFPYEVAKIAHDIAGGIVGTAPSEFDFKNEEIRHLIEKYLQGVPDIPTEERLRLVRLLENVSVSVGYLVESVHGAGSPAAQKIMFTRLYDFQKAEEIAKSLARVKVTVKWPKEPEPRRPSEAQKT</sequence>
<dbReference type="InterPro" id="IPR004925">
    <property type="entry name" value="HpaB/PvcC/4-BUDH"/>
</dbReference>
<evidence type="ECO:0000259" key="4">
    <source>
        <dbReference type="Pfam" id="PF03241"/>
    </source>
</evidence>
<dbReference type="PIRSF" id="PIRSF000331">
    <property type="entry name" value="HpaA_HpaB"/>
    <property type="match status" value="1"/>
</dbReference>
<keyword evidence="2" id="KW-0274">FAD</keyword>
<feature type="domain" description="HpaB/PvcC/4-BUDH C-terminal" evidence="4">
    <location>
        <begin position="284"/>
        <end position="478"/>
    </location>
</feature>
<evidence type="ECO:0000259" key="5">
    <source>
        <dbReference type="Pfam" id="PF11794"/>
    </source>
</evidence>
<name>G7VI76_9CREN</name>
<dbReference type="Gene3D" id="1.10.3140.10">
    <property type="entry name" value="4-hydroxybutyryl-coa dehydratase, domain 1"/>
    <property type="match status" value="1"/>
</dbReference>